<dbReference type="PANTHER" id="PTHR42724">
    <property type="entry name" value="TETRAACYLDISACCHARIDE 4'-KINASE"/>
    <property type="match status" value="1"/>
</dbReference>
<evidence type="ECO:0000256" key="12">
    <source>
        <dbReference type="ARBA" id="ARBA00029757"/>
    </source>
</evidence>
<evidence type="ECO:0000256" key="9">
    <source>
        <dbReference type="ARBA" id="ARBA00022777"/>
    </source>
</evidence>
<dbReference type="GO" id="GO:0009245">
    <property type="term" value="P:lipid A biosynthetic process"/>
    <property type="evidence" value="ECO:0007669"/>
    <property type="project" value="UniProtKB-UniRule"/>
</dbReference>
<evidence type="ECO:0000256" key="11">
    <source>
        <dbReference type="ARBA" id="ARBA00023098"/>
    </source>
</evidence>
<dbReference type="InterPro" id="IPR027417">
    <property type="entry name" value="P-loop_NTPase"/>
</dbReference>
<dbReference type="AlphaFoldDB" id="A0A1W6P2U6"/>
<evidence type="ECO:0000256" key="10">
    <source>
        <dbReference type="ARBA" id="ARBA00022840"/>
    </source>
</evidence>
<comment type="catalytic activity">
    <reaction evidence="13">
        <text>a lipid A disaccharide + ATP = a lipid IVA + ADP + H(+)</text>
        <dbReference type="Rhea" id="RHEA:67840"/>
        <dbReference type="ChEBI" id="CHEBI:15378"/>
        <dbReference type="ChEBI" id="CHEBI:30616"/>
        <dbReference type="ChEBI" id="CHEBI:176343"/>
        <dbReference type="ChEBI" id="CHEBI:176425"/>
        <dbReference type="ChEBI" id="CHEBI:456216"/>
        <dbReference type="EC" id="2.7.1.130"/>
    </reaction>
</comment>
<evidence type="ECO:0000256" key="13">
    <source>
        <dbReference type="HAMAP-Rule" id="MF_00409"/>
    </source>
</evidence>
<organism evidence="14 15">
    <name type="scientific">Ketogulonicigenium robustum</name>
    <dbReference type="NCBI Taxonomy" id="92947"/>
    <lineage>
        <taxon>Bacteria</taxon>
        <taxon>Pseudomonadati</taxon>
        <taxon>Pseudomonadota</taxon>
        <taxon>Alphaproteobacteria</taxon>
        <taxon>Rhodobacterales</taxon>
        <taxon>Roseobacteraceae</taxon>
        <taxon>Ketogulonicigenium</taxon>
    </lineage>
</organism>
<dbReference type="OrthoDB" id="9766423at2"/>
<dbReference type="SUPFAM" id="SSF52540">
    <property type="entry name" value="P-loop containing nucleoside triphosphate hydrolases"/>
    <property type="match status" value="1"/>
</dbReference>
<feature type="binding site" evidence="13">
    <location>
        <begin position="54"/>
        <end position="61"/>
    </location>
    <ligand>
        <name>ATP</name>
        <dbReference type="ChEBI" id="CHEBI:30616"/>
    </ligand>
</feature>
<dbReference type="RefSeq" id="WP_085787097.1">
    <property type="nucleotide sequence ID" value="NZ_CP019937.1"/>
</dbReference>
<dbReference type="KEGG" id="kro:BVG79_02403"/>
<evidence type="ECO:0000256" key="5">
    <source>
        <dbReference type="ARBA" id="ARBA00022516"/>
    </source>
</evidence>
<sequence>MRPPVFWKNPPDAPGWQAHALAPLGCLYARATAKRLRRDGLKLPVPIICVGNINVGGTGKTPTALALIALLQARGAVVHVVSRGYGGTLLGPVQVNPAHHTAAEVGDEPILLALQAPTWVARDRAAGANAAAAAGASVIILDDGFQNPAVHKDLSLVVVDAAAGFGNARPLPAGPLRETLSAGLARADLVLTIGPDVAQTRFATPLPCPRLQGQLVPLETGMPWQGLRTFAFAGIGNPAKFFTSLESLGATIVGREGLDDHQPLSDALMTRLAAQARALNARLVTTEKDAIRLPDHWRAEVLVLPVRLHIRDESPLIAALDKLSL</sequence>
<dbReference type="GO" id="GO:0009029">
    <property type="term" value="F:lipid-A 4'-kinase activity"/>
    <property type="evidence" value="ECO:0007669"/>
    <property type="project" value="UniProtKB-UniRule"/>
</dbReference>
<dbReference type="InterPro" id="IPR003758">
    <property type="entry name" value="LpxK"/>
</dbReference>
<dbReference type="GO" id="GO:0009244">
    <property type="term" value="P:lipopolysaccharide core region biosynthetic process"/>
    <property type="evidence" value="ECO:0007669"/>
    <property type="project" value="TreeGrafter"/>
</dbReference>
<evidence type="ECO:0000256" key="8">
    <source>
        <dbReference type="ARBA" id="ARBA00022741"/>
    </source>
</evidence>
<keyword evidence="6 13" id="KW-0441">Lipid A biosynthesis</keyword>
<keyword evidence="5 13" id="KW-0444">Lipid biosynthesis</keyword>
<dbReference type="GO" id="GO:0005524">
    <property type="term" value="F:ATP binding"/>
    <property type="evidence" value="ECO:0007669"/>
    <property type="project" value="UniProtKB-UniRule"/>
</dbReference>
<evidence type="ECO:0000313" key="15">
    <source>
        <dbReference type="Proteomes" id="UP000242447"/>
    </source>
</evidence>
<evidence type="ECO:0000256" key="1">
    <source>
        <dbReference type="ARBA" id="ARBA00002274"/>
    </source>
</evidence>
<comment type="function">
    <text evidence="1 13">Transfers the gamma-phosphate of ATP to the 4'-position of a tetraacyldisaccharide 1-phosphate intermediate (termed DS-1-P) to form tetraacyldisaccharide 1,4'-bis-phosphate (lipid IVA).</text>
</comment>
<gene>
    <name evidence="13 14" type="primary">lpxK</name>
    <name evidence="14" type="ORF">BVG79_02403</name>
</gene>
<evidence type="ECO:0000256" key="4">
    <source>
        <dbReference type="ARBA" id="ARBA00016436"/>
    </source>
</evidence>
<proteinExistence type="inferred from homology"/>
<comment type="pathway">
    <text evidence="2 13">Glycolipid biosynthesis; lipid IV(A) biosynthesis; lipid IV(A) from (3R)-3-hydroxytetradecanoyl-[acyl-carrier-protein] and UDP-N-acetyl-alpha-D-glucosamine: step 6/6.</text>
</comment>
<protein>
    <recommendedName>
        <fullName evidence="4 13">Tetraacyldisaccharide 4'-kinase</fullName>
        <ecNumber evidence="3 13">2.7.1.130</ecNumber>
    </recommendedName>
    <alternativeName>
        <fullName evidence="12 13">Lipid A 4'-kinase</fullName>
    </alternativeName>
</protein>
<dbReference type="NCBIfam" id="TIGR00682">
    <property type="entry name" value="lpxK"/>
    <property type="match status" value="1"/>
</dbReference>
<dbReference type="Proteomes" id="UP000242447">
    <property type="component" value="Chromosome"/>
</dbReference>
<keyword evidence="9 13" id="KW-0418">Kinase</keyword>
<comment type="similarity">
    <text evidence="13">Belongs to the LpxK family.</text>
</comment>
<dbReference type="GO" id="GO:0005886">
    <property type="term" value="C:plasma membrane"/>
    <property type="evidence" value="ECO:0007669"/>
    <property type="project" value="TreeGrafter"/>
</dbReference>
<dbReference type="EC" id="2.7.1.130" evidence="3 13"/>
<dbReference type="PANTHER" id="PTHR42724:SF1">
    <property type="entry name" value="TETRAACYLDISACCHARIDE 4'-KINASE, MITOCHONDRIAL-RELATED"/>
    <property type="match status" value="1"/>
</dbReference>
<keyword evidence="15" id="KW-1185">Reference proteome</keyword>
<dbReference type="STRING" id="92947.BVG79_02403"/>
<keyword evidence="8 13" id="KW-0547">Nucleotide-binding</keyword>
<reference evidence="14 15" key="1">
    <citation type="submission" date="2017-02" db="EMBL/GenBank/DDBJ databases">
        <title>Ketogulonicigenium robustum SPU B003 Genome sequencing and assembly.</title>
        <authorList>
            <person name="Li Y."/>
            <person name="Liu L."/>
            <person name="Wang C."/>
            <person name="Zhang M."/>
            <person name="Zhang T."/>
            <person name="Zhang Y."/>
        </authorList>
    </citation>
    <scope>NUCLEOTIDE SEQUENCE [LARGE SCALE GENOMIC DNA]</scope>
    <source>
        <strain evidence="14 15">SPU_B003</strain>
    </source>
</reference>
<evidence type="ECO:0000256" key="2">
    <source>
        <dbReference type="ARBA" id="ARBA00004870"/>
    </source>
</evidence>
<dbReference type="UniPathway" id="UPA00359">
    <property type="reaction ID" value="UER00482"/>
</dbReference>
<keyword evidence="7 13" id="KW-0808">Transferase</keyword>
<keyword evidence="10 13" id="KW-0067">ATP-binding</keyword>
<keyword evidence="11 13" id="KW-0443">Lipid metabolism</keyword>
<accession>A0A1W6P2U6</accession>
<evidence type="ECO:0000256" key="3">
    <source>
        <dbReference type="ARBA" id="ARBA00012071"/>
    </source>
</evidence>
<evidence type="ECO:0000256" key="6">
    <source>
        <dbReference type="ARBA" id="ARBA00022556"/>
    </source>
</evidence>
<name>A0A1W6P2U6_9RHOB</name>
<dbReference type="Pfam" id="PF02606">
    <property type="entry name" value="LpxK"/>
    <property type="match status" value="1"/>
</dbReference>
<evidence type="ECO:0000313" key="14">
    <source>
        <dbReference type="EMBL" id="ARO15743.1"/>
    </source>
</evidence>
<evidence type="ECO:0000256" key="7">
    <source>
        <dbReference type="ARBA" id="ARBA00022679"/>
    </source>
</evidence>
<dbReference type="HAMAP" id="MF_00409">
    <property type="entry name" value="LpxK"/>
    <property type="match status" value="1"/>
</dbReference>
<dbReference type="EMBL" id="CP019937">
    <property type="protein sequence ID" value="ARO15743.1"/>
    <property type="molecule type" value="Genomic_DNA"/>
</dbReference>